<sequence>MLLIATLHFTVVFYRACIAFQGTSNEAPGIFLTRLHLWHRVFQDMLFVTQESLGAAAAIYRAWVLWGKDWRLLSVLFVVYAAELATGYGSCILYLRTPAEDDEQALHLENLDKWIKAHARILVGLNCITTSLIVFRIWRTKLNSSKYPLFPTRLDNVLRFVLESAMLQLIPEILFMILQSFNLDVTYIFLATLVPLIAIAFNTMTLRMKLHILRDHLSPPPSY</sequence>
<dbReference type="Proteomes" id="UP001437256">
    <property type="component" value="Unassembled WGS sequence"/>
</dbReference>
<evidence type="ECO:0000313" key="2">
    <source>
        <dbReference type="EMBL" id="KAL0061048.1"/>
    </source>
</evidence>
<keyword evidence="1" id="KW-1133">Transmembrane helix</keyword>
<keyword evidence="1" id="KW-0812">Transmembrane</keyword>
<comment type="caution">
    <text evidence="2">The sequence shown here is derived from an EMBL/GenBank/DDBJ whole genome shotgun (WGS) entry which is preliminary data.</text>
</comment>
<keyword evidence="3" id="KW-1185">Reference proteome</keyword>
<protein>
    <submittedName>
        <fullName evidence="2">Uncharacterized protein</fullName>
    </submittedName>
</protein>
<organism evidence="2 3">
    <name type="scientific">Marasmius tenuissimus</name>
    <dbReference type="NCBI Taxonomy" id="585030"/>
    <lineage>
        <taxon>Eukaryota</taxon>
        <taxon>Fungi</taxon>
        <taxon>Dikarya</taxon>
        <taxon>Basidiomycota</taxon>
        <taxon>Agaricomycotina</taxon>
        <taxon>Agaricomycetes</taxon>
        <taxon>Agaricomycetidae</taxon>
        <taxon>Agaricales</taxon>
        <taxon>Marasmiineae</taxon>
        <taxon>Marasmiaceae</taxon>
        <taxon>Marasmius</taxon>
    </lineage>
</organism>
<name>A0ABR2ZIA8_9AGAR</name>
<evidence type="ECO:0000256" key="1">
    <source>
        <dbReference type="SAM" id="Phobius"/>
    </source>
</evidence>
<feature type="transmembrane region" description="Helical" evidence="1">
    <location>
        <begin position="75"/>
        <end position="97"/>
    </location>
</feature>
<evidence type="ECO:0000313" key="3">
    <source>
        <dbReference type="Proteomes" id="UP001437256"/>
    </source>
</evidence>
<reference evidence="2 3" key="1">
    <citation type="submission" date="2024-05" db="EMBL/GenBank/DDBJ databases">
        <title>A draft genome resource for the thread blight pathogen Marasmius tenuissimus strain MS-2.</title>
        <authorList>
            <person name="Yulfo-Soto G.E."/>
            <person name="Baruah I.K."/>
            <person name="Amoako-Attah I."/>
            <person name="Bukari Y."/>
            <person name="Meinhardt L.W."/>
            <person name="Bailey B.A."/>
            <person name="Cohen S.P."/>
        </authorList>
    </citation>
    <scope>NUCLEOTIDE SEQUENCE [LARGE SCALE GENOMIC DNA]</scope>
    <source>
        <strain evidence="2 3">MS-2</strain>
    </source>
</reference>
<feature type="transmembrane region" description="Helical" evidence="1">
    <location>
        <begin position="187"/>
        <end position="206"/>
    </location>
</feature>
<proteinExistence type="predicted"/>
<feature type="transmembrane region" description="Helical" evidence="1">
    <location>
        <begin position="117"/>
        <end position="139"/>
    </location>
</feature>
<gene>
    <name evidence="2" type="ORF">AAF712_012169</name>
</gene>
<accession>A0ABR2ZIA8</accession>
<keyword evidence="1" id="KW-0472">Membrane</keyword>
<dbReference type="EMBL" id="JBBXMP010000150">
    <property type="protein sequence ID" value="KAL0061048.1"/>
    <property type="molecule type" value="Genomic_DNA"/>
</dbReference>